<dbReference type="VEuPathDB" id="FungiDB:A1Q1_05288"/>
<accession>J6EP69</accession>
<evidence type="ECO:0000256" key="1">
    <source>
        <dbReference type="SAM" id="MobiDB-lite"/>
    </source>
</evidence>
<organism evidence="2 3">
    <name type="scientific">Trichosporon asahii var. asahii (strain ATCC 90039 / CBS 2479 / JCM 2466 / KCTC 7840 / NBRC 103889/ NCYC 2677 / UAMH 7654)</name>
    <name type="common">Yeast</name>
    <dbReference type="NCBI Taxonomy" id="1186058"/>
    <lineage>
        <taxon>Eukaryota</taxon>
        <taxon>Fungi</taxon>
        <taxon>Dikarya</taxon>
        <taxon>Basidiomycota</taxon>
        <taxon>Agaricomycotina</taxon>
        <taxon>Tremellomycetes</taxon>
        <taxon>Trichosporonales</taxon>
        <taxon>Trichosporonaceae</taxon>
        <taxon>Trichosporon</taxon>
    </lineage>
</organism>
<dbReference type="EMBL" id="ALBS01000300">
    <property type="protein sequence ID" value="EJT46204.1"/>
    <property type="molecule type" value="Genomic_DNA"/>
</dbReference>
<gene>
    <name evidence="2" type="ORF">A1Q1_05288</name>
</gene>
<dbReference type="GeneID" id="25988800"/>
<evidence type="ECO:0000313" key="3">
    <source>
        <dbReference type="Proteomes" id="UP000002748"/>
    </source>
</evidence>
<feature type="region of interest" description="Disordered" evidence="1">
    <location>
        <begin position="1"/>
        <end position="30"/>
    </location>
</feature>
<dbReference type="Proteomes" id="UP000002748">
    <property type="component" value="Unassembled WGS sequence"/>
</dbReference>
<proteinExistence type="predicted"/>
<sequence>MTLTSPDDLPYRRSPRPLSPPPKSSSPPMLISLGLDSPNVPLYHATTQASVLFLLALLELAPPHLHRYIDPPQPLPPMFETDGTQMDLESLLFLCKDVLSTLCPALLDTDGWDQLVEKVLLLREDDDSDYDSDIPIYQSDWEKQWEYSDEEEDEPLQELNHFTSQGRGRQGFSSNRSWEVYGLQDGDVIRDEFDDVEKDGEGDPDADKEWHDALDSIGCMELVSRACEMLAEWVEENGEPVSLIHSRELTAVHTHSGLRRRGAPPLGTNATLSGLTLERSAQAEAAARREQGDRLCLCVVGGAVCRA</sequence>
<name>J6EP69_TRIAS</name>
<dbReference type="AlphaFoldDB" id="J6EP69"/>
<dbReference type="KEGG" id="tasa:A1Q1_05288"/>
<protein>
    <submittedName>
        <fullName evidence="2">Uncharacterized protein</fullName>
    </submittedName>
</protein>
<dbReference type="HOGENOM" id="CLU_906702_0_0_1"/>
<evidence type="ECO:0000313" key="2">
    <source>
        <dbReference type="EMBL" id="EJT46204.1"/>
    </source>
</evidence>
<reference evidence="2 3" key="1">
    <citation type="journal article" date="2012" name="Eukaryot. Cell">
        <title>Draft genome sequence of CBS 2479, the standard type strain of Trichosporon asahii.</title>
        <authorList>
            <person name="Yang R.Y."/>
            <person name="Li H.T."/>
            <person name="Zhu H."/>
            <person name="Zhou G.P."/>
            <person name="Wang M."/>
            <person name="Wang L."/>
        </authorList>
    </citation>
    <scope>NUCLEOTIDE SEQUENCE [LARGE SCALE GENOMIC DNA]</scope>
    <source>
        <strain evidence="3">ATCC 90039 / CBS 2479 / JCM 2466 / KCTC 7840 / NCYC 2677 / UAMH 7654</strain>
    </source>
</reference>
<dbReference type="RefSeq" id="XP_014177495.1">
    <property type="nucleotide sequence ID" value="XM_014322020.1"/>
</dbReference>
<comment type="caution">
    <text evidence="2">The sequence shown here is derived from an EMBL/GenBank/DDBJ whole genome shotgun (WGS) entry which is preliminary data.</text>
</comment>